<reference evidence="1 2" key="1">
    <citation type="submission" date="2023-06" db="EMBL/GenBank/DDBJ databases">
        <title>Genome sequence of Methancorpusculaceae sp. Cs1.</title>
        <authorList>
            <person name="Protasov E."/>
            <person name="Platt K."/>
            <person name="Poehlein A."/>
            <person name="Daniel R."/>
            <person name="Brune A."/>
        </authorList>
    </citation>
    <scope>NUCLEOTIDE SEQUENCE [LARGE SCALE GENOMIC DNA]</scope>
    <source>
        <strain evidence="1 2">Cs1</strain>
    </source>
</reference>
<organism evidence="1 2">
    <name type="scientific">Methanorbis rubei</name>
    <dbReference type="NCBI Taxonomy" id="3028300"/>
    <lineage>
        <taxon>Archaea</taxon>
        <taxon>Methanobacteriati</taxon>
        <taxon>Methanobacteriota</taxon>
        <taxon>Stenosarchaea group</taxon>
        <taxon>Methanomicrobia</taxon>
        <taxon>Methanomicrobiales</taxon>
        <taxon>Methanocorpusculaceae</taxon>
        <taxon>Methanorbis</taxon>
    </lineage>
</organism>
<sequence>MQAMDRDDGRTQLSVSVATKQRMLSRKKEHQTYDEVLKFLLDTIEVGDDGNEYGVIFLHTIPVDGEMKKLRSPLPLILNIAENGYIQLANTEYSILVSLPTLKEAVDEAQRQFADGLVFFNNPDLHLSPAARERGKHFRDAVVM</sequence>
<dbReference type="Proteomes" id="UP001283212">
    <property type="component" value="Unassembled WGS sequence"/>
</dbReference>
<accession>A0AAE4SC39</accession>
<protein>
    <submittedName>
        <fullName evidence="1">Uncharacterized protein</fullName>
    </submittedName>
</protein>
<evidence type="ECO:0000313" key="1">
    <source>
        <dbReference type="EMBL" id="MDV0443403.1"/>
    </source>
</evidence>
<gene>
    <name evidence="1" type="ORF">McpCs1_07780</name>
</gene>
<proteinExistence type="predicted"/>
<name>A0AAE4SC39_9EURY</name>
<dbReference type="AlphaFoldDB" id="A0AAE4SC39"/>
<keyword evidence="2" id="KW-1185">Reference proteome</keyword>
<comment type="caution">
    <text evidence="1">The sequence shown here is derived from an EMBL/GenBank/DDBJ whole genome shotgun (WGS) entry which is preliminary data.</text>
</comment>
<dbReference type="RefSeq" id="WP_338095929.1">
    <property type="nucleotide sequence ID" value="NZ_JAWDKB010000003.1"/>
</dbReference>
<evidence type="ECO:0000313" key="2">
    <source>
        <dbReference type="Proteomes" id="UP001283212"/>
    </source>
</evidence>
<dbReference type="EMBL" id="JAWDKB010000003">
    <property type="protein sequence ID" value="MDV0443403.1"/>
    <property type="molecule type" value="Genomic_DNA"/>
</dbReference>